<evidence type="ECO:0000313" key="8">
    <source>
        <dbReference type="Proteomes" id="UP001152320"/>
    </source>
</evidence>
<dbReference type="InterPro" id="IPR036961">
    <property type="entry name" value="Kinesin_motor_dom_sf"/>
</dbReference>
<keyword evidence="3 5" id="KW-0067">ATP-binding</keyword>
<gene>
    <name evidence="7" type="ORF">HOLleu_02646</name>
</gene>
<keyword evidence="4" id="KW-0963">Cytoplasm</keyword>
<evidence type="ECO:0000256" key="3">
    <source>
        <dbReference type="ARBA" id="ARBA00022840"/>
    </source>
</evidence>
<dbReference type="PANTHER" id="PTHR47969">
    <property type="entry name" value="CHROMOSOME-ASSOCIATED KINESIN KIF4A-RELATED"/>
    <property type="match status" value="1"/>
</dbReference>
<evidence type="ECO:0000259" key="6">
    <source>
        <dbReference type="PROSITE" id="PS50067"/>
    </source>
</evidence>
<dbReference type="GO" id="GO:0003777">
    <property type="term" value="F:microtubule motor activity"/>
    <property type="evidence" value="ECO:0007669"/>
    <property type="project" value="InterPro"/>
</dbReference>
<organism evidence="7 8">
    <name type="scientific">Holothuria leucospilota</name>
    <name type="common">Black long sea cucumber</name>
    <name type="synonym">Mertensiothuria leucospilota</name>
    <dbReference type="NCBI Taxonomy" id="206669"/>
    <lineage>
        <taxon>Eukaryota</taxon>
        <taxon>Metazoa</taxon>
        <taxon>Echinodermata</taxon>
        <taxon>Eleutherozoa</taxon>
        <taxon>Echinozoa</taxon>
        <taxon>Holothuroidea</taxon>
        <taxon>Aspidochirotacea</taxon>
        <taxon>Aspidochirotida</taxon>
        <taxon>Holothuriidae</taxon>
        <taxon>Holothuria</taxon>
    </lineage>
</organism>
<dbReference type="PROSITE" id="PS50067">
    <property type="entry name" value="KINESIN_MOTOR_2"/>
    <property type="match status" value="1"/>
</dbReference>
<feature type="domain" description="Kinesin motor" evidence="6">
    <location>
        <begin position="5"/>
        <end position="240"/>
    </location>
</feature>
<evidence type="ECO:0000256" key="2">
    <source>
        <dbReference type="ARBA" id="ARBA00022741"/>
    </source>
</evidence>
<dbReference type="SMART" id="SM00129">
    <property type="entry name" value="KISc"/>
    <property type="match status" value="1"/>
</dbReference>
<comment type="caution">
    <text evidence="7">The sequence shown here is derived from an EMBL/GenBank/DDBJ whole genome shotgun (WGS) entry which is preliminary data.</text>
</comment>
<dbReference type="GO" id="GO:0005524">
    <property type="term" value="F:ATP binding"/>
    <property type="evidence" value="ECO:0007669"/>
    <property type="project" value="UniProtKB-UniRule"/>
</dbReference>
<evidence type="ECO:0000256" key="4">
    <source>
        <dbReference type="ARBA" id="ARBA00023212"/>
    </source>
</evidence>
<dbReference type="Proteomes" id="UP001152320">
    <property type="component" value="Chromosome 1"/>
</dbReference>
<keyword evidence="2 5" id="KW-0547">Nucleotide-binding</keyword>
<dbReference type="GO" id="GO:0005875">
    <property type="term" value="C:microtubule associated complex"/>
    <property type="evidence" value="ECO:0007669"/>
    <property type="project" value="TreeGrafter"/>
</dbReference>
<dbReference type="GO" id="GO:0007052">
    <property type="term" value="P:mitotic spindle organization"/>
    <property type="evidence" value="ECO:0007669"/>
    <property type="project" value="TreeGrafter"/>
</dbReference>
<feature type="binding site" evidence="5">
    <location>
        <begin position="84"/>
        <end position="91"/>
    </location>
    <ligand>
        <name>ATP</name>
        <dbReference type="ChEBI" id="CHEBI:30616"/>
    </ligand>
</feature>
<comment type="subcellular location">
    <subcellularLocation>
        <location evidence="1">Cytoplasm</location>
        <location evidence="1">Cytoskeleton</location>
    </subcellularLocation>
</comment>
<dbReference type="OrthoDB" id="3176171at2759"/>
<dbReference type="SUPFAM" id="SSF52540">
    <property type="entry name" value="P-loop containing nucleoside triphosphate hydrolases"/>
    <property type="match status" value="1"/>
</dbReference>
<protein>
    <submittedName>
        <fullName evidence="7">Kinesin-like protein KIF27</fullName>
    </submittedName>
</protein>
<evidence type="ECO:0000313" key="7">
    <source>
        <dbReference type="EMBL" id="KAJ8049755.1"/>
    </source>
</evidence>
<dbReference type="GO" id="GO:0008017">
    <property type="term" value="F:microtubule binding"/>
    <property type="evidence" value="ECO:0007669"/>
    <property type="project" value="InterPro"/>
</dbReference>
<dbReference type="InterPro" id="IPR027417">
    <property type="entry name" value="P-loop_NTPase"/>
</dbReference>
<comment type="similarity">
    <text evidence="5">Belongs to the TRAFAC class myosin-kinesin ATPase superfamily. Kinesin family.</text>
</comment>
<dbReference type="Pfam" id="PF00225">
    <property type="entry name" value="Kinesin"/>
    <property type="match status" value="1"/>
</dbReference>
<evidence type="ECO:0000256" key="5">
    <source>
        <dbReference type="PROSITE-ProRule" id="PRU00283"/>
    </source>
</evidence>
<dbReference type="EMBL" id="JAIZAY010000001">
    <property type="protein sequence ID" value="KAJ8049755.1"/>
    <property type="molecule type" value="Genomic_DNA"/>
</dbReference>
<keyword evidence="8" id="KW-1185">Reference proteome</keyword>
<keyword evidence="4" id="KW-0206">Cytoskeleton</keyword>
<dbReference type="GO" id="GO:0007018">
    <property type="term" value="P:microtubule-based movement"/>
    <property type="evidence" value="ECO:0007669"/>
    <property type="project" value="InterPro"/>
</dbReference>
<dbReference type="AlphaFoldDB" id="A0A9Q1HL00"/>
<dbReference type="PANTHER" id="PTHR47969:SF25">
    <property type="entry name" value="KINESIN MOTOR DOMAIN-CONTAINING PROTEIN"/>
    <property type="match status" value="1"/>
</dbReference>
<accession>A0A9Q1HL00</accession>
<sequence>MQEVPVRVAVRVRPLLPHEKLHHHEPCVKVLSKANQIVVGKDRTFTFDHVLSGKTSQESVYKTCVDALICSFFEGYNATIFAYGQTGSGKTFTIGGHNIATLSEDEYGILPRAISQVFQKMMENPSREFSLRASYIEIYKEELKDLLDLETSSKDLNIREDEKGNTGEEAFRKDRGIMINSSTPVKDFDPLLLHFCQGHPVSYHPLDCGHPLTHFLGRLIIPNTYTRCCEQPLALLHRTM</sequence>
<dbReference type="Gene3D" id="3.40.850.10">
    <property type="entry name" value="Kinesin motor domain"/>
    <property type="match status" value="1"/>
</dbReference>
<evidence type="ECO:0000256" key="1">
    <source>
        <dbReference type="ARBA" id="ARBA00004245"/>
    </source>
</evidence>
<keyword evidence="5" id="KW-0505">Motor protein</keyword>
<proteinExistence type="inferred from homology"/>
<dbReference type="InterPro" id="IPR027640">
    <property type="entry name" value="Kinesin-like_fam"/>
</dbReference>
<dbReference type="InterPro" id="IPR001752">
    <property type="entry name" value="Kinesin_motor_dom"/>
</dbReference>
<dbReference type="GO" id="GO:0051231">
    <property type="term" value="P:spindle elongation"/>
    <property type="evidence" value="ECO:0007669"/>
    <property type="project" value="TreeGrafter"/>
</dbReference>
<name>A0A9Q1HL00_HOLLE</name>
<reference evidence="7" key="1">
    <citation type="submission" date="2021-10" db="EMBL/GenBank/DDBJ databases">
        <title>Tropical sea cucumber genome reveals ecological adaptation and Cuvierian tubules defense mechanism.</title>
        <authorList>
            <person name="Chen T."/>
        </authorList>
    </citation>
    <scope>NUCLEOTIDE SEQUENCE</scope>
    <source>
        <strain evidence="7">Nanhai2018</strain>
        <tissue evidence="7">Muscle</tissue>
    </source>
</reference>